<dbReference type="EMBL" id="SRLO01019232">
    <property type="protein sequence ID" value="TNN23239.1"/>
    <property type="molecule type" value="Genomic_DNA"/>
</dbReference>
<evidence type="ECO:0000313" key="2">
    <source>
        <dbReference type="EMBL" id="TNN23239.1"/>
    </source>
</evidence>
<feature type="region of interest" description="Disordered" evidence="1">
    <location>
        <begin position="1"/>
        <end position="31"/>
    </location>
</feature>
<accession>A0A4Z2E3D9</accession>
<dbReference type="Proteomes" id="UP000314294">
    <property type="component" value="Unassembled WGS sequence"/>
</dbReference>
<name>A0A4Z2E3D9_9TELE</name>
<comment type="caution">
    <text evidence="2">The sequence shown here is derived from an EMBL/GenBank/DDBJ whole genome shotgun (WGS) entry which is preliminary data.</text>
</comment>
<proteinExistence type="predicted"/>
<organism evidence="2 3">
    <name type="scientific">Liparis tanakae</name>
    <name type="common">Tanaka's snailfish</name>
    <dbReference type="NCBI Taxonomy" id="230148"/>
    <lineage>
        <taxon>Eukaryota</taxon>
        <taxon>Metazoa</taxon>
        <taxon>Chordata</taxon>
        <taxon>Craniata</taxon>
        <taxon>Vertebrata</taxon>
        <taxon>Euteleostomi</taxon>
        <taxon>Actinopterygii</taxon>
        <taxon>Neopterygii</taxon>
        <taxon>Teleostei</taxon>
        <taxon>Neoteleostei</taxon>
        <taxon>Acanthomorphata</taxon>
        <taxon>Eupercaria</taxon>
        <taxon>Perciformes</taxon>
        <taxon>Cottioidei</taxon>
        <taxon>Cottales</taxon>
        <taxon>Liparidae</taxon>
        <taxon>Liparis</taxon>
    </lineage>
</organism>
<sequence length="77" mass="8496">MDDSQRRRESGPSLNTADEAALVNAHGPETGVRERARAARFTPYSCFLFSDNIQGTLSECNTISSCWFRFHGARAGT</sequence>
<protein>
    <submittedName>
        <fullName evidence="2">Uncharacterized protein</fullName>
    </submittedName>
</protein>
<reference evidence="2 3" key="1">
    <citation type="submission" date="2019-03" db="EMBL/GenBank/DDBJ databases">
        <title>First draft genome of Liparis tanakae, snailfish: a comprehensive survey of snailfish specific genes.</title>
        <authorList>
            <person name="Kim W."/>
            <person name="Song I."/>
            <person name="Jeong J.-H."/>
            <person name="Kim D."/>
            <person name="Kim S."/>
            <person name="Ryu S."/>
            <person name="Song J.Y."/>
            <person name="Lee S.K."/>
        </authorList>
    </citation>
    <scope>NUCLEOTIDE SEQUENCE [LARGE SCALE GENOMIC DNA]</scope>
    <source>
        <tissue evidence="2">Muscle</tissue>
    </source>
</reference>
<evidence type="ECO:0000313" key="3">
    <source>
        <dbReference type="Proteomes" id="UP000314294"/>
    </source>
</evidence>
<keyword evidence="3" id="KW-1185">Reference proteome</keyword>
<feature type="compositionally biased region" description="Basic and acidic residues" evidence="1">
    <location>
        <begin position="1"/>
        <end position="10"/>
    </location>
</feature>
<evidence type="ECO:0000256" key="1">
    <source>
        <dbReference type="SAM" id="MobiDB-lite"/>
    </source>
</evidence>
<gene>
    <name evidence="2" type="ORF">EYF80_066642</name>
</gene>
<dbReference type="AlphaFoldDB" id="A0A4Z2E3D9"/>